<evidence type="ECO:0000256" key="1">
    <source>
        <dbReference type="SAM" id="MobiDB-lite"/>
    </source>
</evidence>
<dbReference type="Gramene" id="KQK21467">
    <property type="protein sequence ID" value="KQK21467"/>
    <property type="gene ID" value="BRADI_1g60941v3"/>
</dbReference>
<reference evidence="3 4" key="1">
    <citation type="journal article" date="2010" name="Nature">
        <title>Genome sequencing and analysis of the model grass Brachypodium distachyon.</title>
        <authorList>
            <consortium name="International Brachypodium Initiative"/>
        </authorList>
    </citation>
    <scope>NUCLEOTIDE SEQUENCE [LARGE SCALE GENOMIC DNA]</scope>
    <source>
        <strain evidence="3 4">Bd21</strain>
    </source>
</reference>
<keyword evidence="5" id="KW-1185">Reference proteome</keyword>
<sequence>MDLSTMERRPERRWYFPITVPTSARPDFFMVASFGRCKLRLTPESVGNILNICLGGIPEEFRVTLQRDRTFRFLVTNKLIGFHIANLASFTCSNFVVYFHLWDFGGPDYIKEFHSWEHEEQQSWESPKKFYTIAGEANALANYAVDPAPLLPGRFDIIDVSGRPQQCRYHVIGHLPAKNEDVAIVNLVPPPNPDAPFHVTMDMIVALLDSHLGIRIDHMQRSLLGHAIIRLVSTSDRDWLVLHGPRQHNGVNFIFTEHNRGINWRSFAYNQEVCLMLLNLPLDLWDTAHFNASISKWGKLLSWDKTVSNLTRAIVKVRVEALADIPFSLQFTHGNDFNAESWTVPIYILSQCMMGLEAPEEQDPPDDDHGHHNIPDLNEDVVGWQPWLVQPDDMQQNHRGDMQQNLPEDPPLAQNLMDMFDAVQNNGNMQVDQGQQQDQDGDTAITLTLSSNAPDQASDGSVNQINHNLELPLVPYFVPNADGQLLAAQNDLIMGEHLFLNLHSSLLISLLSWNVISISP</sequence>
<organism evidence="3">
    <name type="scientific">Brachypodium distachyon</name>
    <name type="common">Purple false brome</name>
    <name type="synonym">Trachynia distachya</name>
    <dbReference type="NCBI Taxonomy" id="15368"/>
    <lineage>
        <taxon>Eukaryota</taxon>
        <taxon>Viridiplantae</taxon>
        <taxon>Streptophyta</taxon>
        <taxon>Embryophyta</taxon>
        <taxon>Tracheophyta</taxon>
        <taxon>Spermatophyta</taxon>
        <taxon>Magnoliopsida</taxon>
        <taxon>Liliopsida</taxon>
        <taxon>Poales</taxon>
        <taxon>Poaceae</taxon>
        <taxon>BOP clade</taxon>
        <taxon>Pooideae</taxon>
        <taxon>Stipodae</taxon>
        <taxon>Brachypodieae</taxon>
        <taxon>Brachypodium</taxon>
    </lineage>
</organism>
<evidence type="ECO:0000313" key="5">
    <source>
        <dbReference type="Proteomes" id="UP000008810"/>
    </source>
</evidence>
<dbReference type="PANTHER" id="PTHR33075:SF7">
    <property type="entry name" value="OS02G0303350 PROTEIN"/>
    <property type="match status" value="1"/>
</dbReference>
<dbReference type="InParanoid" id="A0A0Q3JVJ7"/>
<evidence type="ECO:0000313" key="4">
    <source>
        <dbReference type="EnsemblPlants" id="KQK21467"/>
    </source>
</evidence>
<reference evidence="4" key="3">
    <citation type="submission" date="2018-08" db="UniProtKB">
        <authorList>
            <consortium name="EnsemblPlants"/>
        </authorList>
    </citation>
    <scope>IDENTIFICATION</scope>
    <source>
        <strain evidence="4">cv. Bd21</strain>
    </source>
</reference>
<evidence type="ECO:0000313" key="3">
    <source>
        <dbReference type="EMBL" id="KQK21467.1"/>
    </source>
</evidence>
<dbReference type="Proteomes" id="UP000008810">
    <property type="component" value="Chromosome 1"/>
</dbReference>
<feature type="domain" description="DUF7597" evidence="2">
    <location>
        <begin position="162"/>
        <end position="266"/>
    </location>
</feature>
<dbReference type="EMBL" id="CM000880">
    <property type="protein sequence ID" value="KQK21467.1"/>
    <property type="molecule type" value="Genomic_DNA"/>
</dbReference>
<dbReference type="PANTHER" id="PTHR33075">
    <property type="entry name" value="OS02G0499800 PROTEIN"/>
    <property type="match status" value="1"/>
</dbReference>
<evidence type="ECO:0000259" key="2">
    <source>
        <dbReference type="Pfam" id="PF24530"/>
    </source>
</evidence>
<dbReference type="Pfam" id="PF24530">
    <property type="entry name" value="DUF7597"/>
    <property type="match status" value="1"/>
</dbReference>
<proteinExistence type="predicted"/>
<reference evidence="3" key="2">
    <citation type="submission" date="2017-06" db="EMBL/GenBank/DDBJ databases">
        <title>WGS assembly of Brachypodium distachyon.</title>
        <authorList>
            <consortium name="The International Brachypodium Initiative"/>
            <person name="Lucas S."/>
            <person name="Harmon-Smith M."/>
            <person name="Lail K."/>
            <person name="Tice H."/>
            <person name="Grimwood J."/>
            <person name="Bruce D."/>
            <person name="Barry K."/>
            <person name="Shu S."/>
            <person name="Lindquist E."/>
            <person name="Wang M."/>
            <person name="Pitluck S."/>
            <person name="Vogel J.P."/>
            <person name="Garvin D.F."/>
            <person name="Mockler T.C."/>
            <person name="Schmutz J."/>
            <person name="Rokhsar D."/>
            <person name="Bevan M.W."/>
        </authorList>
    </citation>
    <scope>NUCLEOTIDE SEQUENCE</scope>
    <source>
        <strain evidence="3">Bd21</strain>
    </source>
</reference>
<gene>
    <name evidence="3" type="ORF">BRADI_1g60941v3</name>
</gene>
<name>A0A0Q3JVJ7_BRADI</name>
<dbReference type="FunCoup" id="A0A0Q3JVJ7">
    <property type="interactions" value="324"/>
</dbReference>
<dbReference type="OrthoDB" id="10673527at2759"/>
<feature type="region of interest" description="Disordered" evidence="1">
    <location>
        <begin position="358"/>
        <end position="377"/>
    </location>
</feature>
<dbReference type="EnsemblPlants" id="KQK21467">
    <property type="protein sequence ID" value="KQK21467"/>
    <property type="gene ID" value="BRADI_1g60941v3"/>
</dbReference>
<dbReference type="AlphaFoldDB" id="A0A0Q3JVJ7"/>
<dbReference type="STRING" id="15368.A0A0Q3JVJ7"/>
<accession>A0A0Q3JVJ7</accession>
<protein>
    <recommendedName>
        <fullName evidence="2">DUF7597 domain-containing protein</fullName>
    </recommendedName>
</protein>
<dbReference type="InterPro" id="IPR056018">
    <property type="entry name" value="DUF7597"/>
</dbReference>